<dbReference type="Proteomes" id="UP000249526">
    <property type="component" value="Unassembled WGS sequence"/>
</dbReference>
<feature type="region of interest" description="Disordered" evidence="1">
    <location>
        <begin position="351"/>
        <end position="370"/>
    </location>
</feature>
<evidence type="ECO:0000256" key="1">
    <source>
        <dbReference type="SAM" id="MobiDB-lite"/>
    </source>
</evidence>
<name>A0A8G1QWX5_9EURO</name>
<accession>A0A8G1QWX5</accession>
<reference evidence="2 3" key="1">
    <citation type="submission" date="2018-02" db="EMBL/GenBank/DDBJ databases">
        <title>The genomes of Aspergillus section Nigri reveals drivers in fungal speciation.</title>
        <authorList>
            <consortium name="DOE Joint Genome Institute"/>
            <person name="Vesth T.C."/>
            <person name="Nybo J."/>
            <person name="Theobald S."/>
            <person name="Brandl J."/>
            <person name="Frisvad J.C."/>
            <person name="Nielsen K.F."/>
            <person name="Lyhne E.K."/>
            <person name="Kogle M.E."/>
            <person name="Kuo A."/>
            <person name="Riley R."/>
            <person name="Clum A."/>
            <person name="Nolan M."/>
            <person name="Lipzen A."/>
            <person name="Salamov A."/>
            <person name="Henrissat B."/>
            <person name="Wiebenga A."/>
            <person name="De vries R.P."/>
            <person name="Grigoriev I.V."/>
            <person name="Mortensen U.H."/>
            <person name="Andersen M.R."/>
            <person name="Baker S.E."/>
        </authorList>
    </citation>
    <scope>NUCLEOTIDE SEQUENCE [LARGE SCALE GENOMIC DNA]</scope>
    <source>
        <strain evidence="2 3">CBS 112811</strain>
    </source>
</reference>
<gene>
    <name evidence="2" type="ORF">BO85DRAFT_451542</name>
</gene>
<evidence type="ECO:0000313" key="3">
    <source>
        <dbReference type="Proteomes" id="UP000249526"/>
    </source>
</evidence>
<dbReference type="AlphaFoldDB" id="A0A8G1QWX5"/>
<keyword evidence="3" id="KW-1185">Reference proteome</keyword>
<organism evidence="2 3">
    <name type="scientific">Aspergillus piperis CBS 112811</name>
    <dbReference type="NCBI Taxonomy" id="1448313"/>
    <lineage>
        <taxon>Eukaryota</taxon>
        <taxon>Fungi</taxon>
        <taxon>Dikarya</taxon>
        <taxon>Ascomycota</taxon>
        <taxon>Pezizomycotina</taxon>
        <taxon>Eurotiomycetes</taxon>
        <taxon>Eurotiomycetidae</taxon>
        <taxon>Eurotiales</taxon>
        <taxon>Aspergillaceae</taxon>
        <taxon>Aspergillus</taxon>
        <taxon>Aspergillus subgen. Circumdati</taxon>
    </lineage>
</organism>
<dbReference type="GeneID" id="37164013"/>
<proteinExistence type="predicted"/>
<dbReference type="EMBL" id="KZ825069">
    <property type="protein sequence ID" value="RAH55194.1"/>
    <property type="molecule type" value="Genomic_DNA"/>
</dbReference>
<dbReference type="Gene3D" id="3.40.50.1460">
    <property type="match status" value="1"/>
</dbReference>
<evidence type="ECO:0000313" key="2">
    <source>
        <dbReference type="EMBL" id="RAH55194.1"/>
    </source>
</evidence>
<dbReference type="RefSeq" id="XP_025513116.1">
    <property type="nucleotide sequence ID" value="XM_025660611.1"/>
</dbReference>
<sequence length="370" mass="41599">MVVQASMEMGSSITYTDFQATLRAVVEQRSQQYQNIYSIAVRWELDDTNAELDTAHFQSMLKNFDTDPAEVLVLGSDDHYPVYTLSRAWLNFTAKARLNNERNLIIFHYAGHGATKNGSFNIVENMSEESKTADFERAILADVKNPKGFSDMVDVLFILDCCYAHYTTRAPKTTRNVIEILAATSSQTVTARSAPNNTFTAKLANEIARRKKAHHESVEFTSVFQSLLTRSSTIVRPTHALLVGAASVNIPLNGHRTVDPRAIPADYYALFAVNISKDITKEELKELSTWMRSLPPFTGLKIEHIYQTQTHSMCLIMRASFSVYTKLHNMQGYNLIAENPGPALTHLLQPELSEEPASPPSQRSMMSERR</sequence>
<protein>
    <submittedName>
        <fullName evidence="2">Uncharacterized protein</fullName>
    </submittedName>
</protein>